<dbReference type="PIRSF" id="PIRSF009471">
    <property type="entry name" value="UCP009471"/>
    <property type="match status" value="1"/>
</dbReference>
<dbReference type="PANTHER" id="PTHR36509">
    <property type="entry name" value="BLL3101 PROTEIN"/>
    <property type="match status" value="1"/>
</dbReference>
<evidence type="ECO:0000313" key="3">
    <source>
        <dbReference type="Proteomes" id="UP000215405"/>
    </source>
</evidence>
<protein>
    <recommendedName>
        <fullName evidence="1">DUF1214 domain-containing protein</fullName>
    </recommendedName>
</protein>
<keyword evidence="3" id="KW-1185">Reference proteome</keyword>
<dbReference type="InterPro" id="IPR037049">
    <property type="entry name" value="DUF1214_C_sf"/>
</dbReference>
<sequence length="195" mass="20779">MLRTILLTALSCTIALALGGGSAWFALERADALGALNVGKWVAYPEAGTDRADPYTRARIARNADLPLAPAEGLVFSRRLDEADRPLRAGCQYLLAGRLPSARFWTLHAASLSANGTVADDNRRTALHSRALLREPDGSIRIAVGPRIRAGNWLPVTGNGPFRLVLSLYDTPLGSGTSITPLGMPTMTLEEACDA</sequence>
<dbReference type="RefSeq" id="WP_094078235.1">
    <property type="nucleotide sequence ID" value="NZ_NBYO01000003.1"/>
</dbReference>
<gene>
    <name evidence="2" type="ORF">B7H23_15000</name>
</gene>
<dbReference type="OrthoDB" id="7837485at2"/>
<evidence type="ECO:0000313" key="2">
    <source>
        <dbReference type="EMBL" id="OXS99458.1"/>
    </source>
</evidence>
<dbReference type="Pfam" id="PF06742">
    <property type="entry name" value="DUF1214"/>
    <property type="match status" value="1"/>
</dbReference>
<reference evidence="3" key="1">
    <citation type="journal article" date="2017" name="Int. J. Syst. Evol. Microbiol.">
        <title>Notoacmeibacter marinus gen. nov., sp. nov., isolated from the gut of a limpet and proposal of Notoacmeibacteraceae fam. nov. in the order Rhizobiales of the class Alphaproteobacteria.</title>
        <authorList>
            <person name="Huang Z."/>
            <person name="Guo F."/>
            <person name="Lai Q."/>
        </authorList>
    </citation>
    <scope>NUCLEOTIDE SEQUENCE [LARGE SCALE GENOMIC DNA]</scope>
    <source>
        <strain evidence="3">XMTR2A4</strain>
    </source>
</reference>
<proteinExistence type="predicted"/>
<feature type="domain" description="DUF1214" evidence="1">
    <location>
        <begin position="73"/>
        <end position="171"/>
    </location>
</feature>
<dbReference type="PANTHER" id="PTHR36509:SF2">
    <property type="entry name" value="BLL3101 PROTEIN"/>
    <property type="match status" value="1"/>
</dbReference>
<dbReference type="InterPro" id="IPR012038">
    <property type="entry name" value="UCP009471"/>
</dbReference>
<evidence type="ECO:0000259" key="1">
    <source>
        <dbReference type="Pfam" id="PF06742"/>
    </source>
</evidence>
<dbReference type="Proteomes" id="UP000215405">
    <property type="component" value="Unassembled WGS sequence"/>
</dbReference>
<dbReference type="InterPro" id="IPR010621">
    <property type="entry name" value="DUF1214"/>
</dbReference>
<organism evidence="2 3">
    <name type="scientific">Notoacmeibacter marinus</name>
    <dbReference type="NCBI Taxonomy" id="1876515"/>
    <lineage>
        <taxon>Bacteria</taxon>
        <taxon>Pseudomonadati</taxon>
        <taxon>Pseudomonadota</taxon>
        <taxon>Alphaproteobacteria</taxon>
        <taxon>Hyphomicrobiales</taxon>
        <taxon>Notoacmeibacteraceae</taxon>
        <taxon>Notoacmeibacter</taxon>
    </lineage>
</organism>
<accession>A0A231UU43</accession>
<comment type="caution">
    <text evidence="2">The sequence shown here is derived from an EMBL/GenBank/DDBJ whole genome shotgun (WGS) entry which is preliminary data.</text>
</comment>
<dbReference type="SUPFAM" id="SSF160935">
    <property type="entry name" value="VPA0735-like"/>
    <property type="match status" value="1"/>
</dbReference>
<name>A0A231UU43_9HYPH</name>
<dbReference type="Gene3D" id="2.60.120.600">
    <property type="entry name" value="Domain of unknown function DUF1214, C-terminal domain"/>
    <property type="match status" value="1"/>
</dbReference>
<dbReference type="AlphaFoldDB" id="A0A231UU43"/>
<dbReference type="EMBL" id="NBYO01000003">
    <property type="protein sequence ID" value="OXS99458.1"/>
    <property type="molecule type" value="Genomic_DNA"/>
</dbReference>